<evidence type="ECO:0000313" key="2">
    <source>
        <dbReference type="Proteomes" id="UP000276133"/>
    </source>
</evidence>
<dbReference type="EMBL" id="REGN01008913">
    <property type="protein sequence ID" value="RNA02378.1"/>
    <property type="molecule type" value="Genomic_DNA"/>
</dbReference>
<proteinExistence type="predicted"/>
<evidence type="ECO:0000313" key="1">
    <source>
        <dbReference type="EMBL" id="RNA02378.1"/>
    </source>
</evidence>
<comment type="caution">
    <text evidence="1">The sequence shown here is derived from an EMBL/GenBank/DDBJ whole genome shotgun (WGS) entry which is preliminary data.</text>
</comment>
<accession>A0A3M7PUP0</accession>
<dbReference type="AlphaFoldDB" id="A0A3M7PUP0"/>
<sequence length="73" mass="8155">MVQFFILYYYTSNKGATKYVALCCNGIYKNIALDPFNFGIKSSSLASPLNGVLTFCLLIEEIHRGPSRMALIL</sequence>
<gene>
    <name evidence="1" type="ORF">BpHYR1_014561</name>
</gene>
<organism evidence="1 2">
    <name type="scientific">Brachionus plicatilis</name>
    <name type="common">Marine rotifer</name>
    <name type="synonym">Brachionus muelleri</name>
    <dbReference type="NCBI Taxonomy" id="10195"/>
    <lineage>
        <taxon>Eukaryota</taxon>
        <taxon>Metazoa</taxon>
        <taxon>Spiralia</taxon>
        <taxon>Gnathifera</taxon>
        <taxon>Rotifera</taxon>
        <taxon>Eurotatoria</taxon>
        <taxon>Monogononta</taxon>
        <taxon>Pseudotrocha</taxon>
        <taxon>Ploima</taxon>
        <taxon>Brachionidae</taxon>
        <taxon>Brachionus</taxon>
    </lineage>
</organism>
<name>A0A3M7PUP0_BRAPC</name>
<protein>
    <submittedName>
        <fullName evidence="1">Uncharacterized protein</fullName>
    </submittedName>
</protein>
<dbReference type="Proteomes" id="UP000276133">
    <property type="component" value="Unassembled WGS sequence"/>
</dbReference>
<keyword evidence="2" id="KW-1185">Reference proteome</keyword>
<reference evidence="1 2" key="1">
    <citation type="journal article" date="2018" name="Sci. Rep.">
        <title>Genomic signatures of local adaptation to the degree of environmental predictability in rotifers.</title>
        <authorList>
            <person name="Franch-Gras L."/>
            <person name="Hahn C."/>
            <person name="Garcia-Roger E.M."/>
            <person name="Carmona M.J."/>
            <person name="Serra M."/>
            <person name="Gomez A."/>
        </authorList>
    </citation>
    <scope>NUCLEOTIDE SEQUENCE [LARGE SCALE GENOMIC DNA]</scope>
    <source>
        <strain evidence="1">HYR1</strain>
    </source>
</reference>